<feature type="domain" description="DSBA-like thioredoxin" evidence="1">
    <location>
        <begin position="23"/>
        <end position="220"/>
    </location>
</feature>
<comment type="caution">
    <text evidence="2">The sequence shown here is derived from an EMBL/GenBank/DDBJ whole genome shotgun (WGS) entry which is preliminary data.</text>
</comment>
<dbReference type="SUPFAM" id="SSF52833">
    <property type="entry name" value="Thioredoxin-like"/>
    <property type="match status" value="1"/>
</dbReference>
<dbReference type="GO" id="GO:0016491">
    <property type="term" value="F:oxidoreductase activity"/>
    <property type="evidence" value="ECO:0007669"/>
    <property type="project" value="InterPro"/>
</dbReference>
<keyword evidence="2" id="KW-0413">Isomerase</keyword>
<organism evidence="2 3">
    <name type="scientific">Paraburkholderia silvatlantica</name>
    <dbReference type="NCBI Taxonomy" id="321895"/>
    <lineage>
        <taxon>Bacteria</taxon>
        <taxon>Pseudomonadati</taxon>
        <taxon>Pseudomonadota</taxon>
        <taxon>Betaproteobacteria</taxon>
        <taxon>Burkholderiales</taxon>
        <taxon>Burkholderiaceae</taxon>
        <taxon>Paraburkholderia</taxon>
    </lineage>
</organism>
<accession>A0A2V4T6P1</accession>
<dbReference type="AlphaFoldDB" id="A0A2V4T6P1"/>
<name>A0A2V4T6P1_9BURK</name>
<dbReference type="Proteomes" id="UP000247772">
    <property type="component" value="Unassembled WGS sequence"/>
</dbReference>
<dbReference type="PANTHER" id="PTHR13887:SF41">
    <property type="entry name" value="THIOREDOXIN SUPERFAMILY PROTEIN"/>
    <property type="match status" value="1"/>
</dbReference>
<gene>
    <name evidence="2" type="ORF">C7410_12819</name>
</gene>
<dbReference type="GO" id="GO:0016853">
    <property type="term" value="F:isomerase activity"/>
    <property type="evidence" value="ECO:0007669"/>
    <property type="project" value="UniProtKB-KW"/>
</dbReference>
<evidence type="ECO:0000313" key="3">
    <source>
        <dbReference type="Proteomes" id="UP000247772"/>
    </source>
</evidence>
<dbReference type="RefSeq" id="WP_110856924.1">
    <property type="nucleotide sequence ID" value="NZ_QJSQ01000028.1"/>
</dbReference>
<dbReference type="Pfam" id="PF01323">
    <property type="entry name" value="DSBA"/>
    <property type="match status" value="1"/>
</dbReference>
<reference evidence="2 3" key="1">
    <citation type="submission" date="2018-06" db="EMBL/GenBank/DDBJ databases">
        <title>Genomic Encyclopedia of Type Strains, Phase IV (KMG-V): Genome sequencing to study the core and pangenomes of soil and plant-associated prokaryotes.</title>
        <authorList>
            <person name="Whitman W."/>
        </authorList>
    </citation>
    <scope>NUCLEOTIDE SEQUENCE [LARGE SCALE GENOMIC DNA]</scope>
    <source>
        <strain evidence="2 3">SRCL-318</strain>
    </source>
</reference>
<dbReference type="EMBL" id="QJSQ01000028">
    <property type="protein sequence ID" value="PYE16672.1"/>
    <property type="molecule type" value="Genomic_DNA"/>
</dbReference>
<sequence>MNLSDQKWAAQASRDAGEPPVLTVDAFFDFICPWCLIGKRNLDAALARFARSRPDVRVRVQWRSHQLLPWTPLEGMPYQAFYRDRLGSAEAVAARRAQVQRAGRDAGVEFAFERIAVLPNTAAAHDLVTFAVSCGAREQSAALIDRVLKAYFMEGQNIGDYAVLERLGLECGLEREPLAAHIAASKRLADPTGRRTAYADPQVSGVPYFVFNTGYSLSGVYSPVAMAGTMALALEH</sequence>
<dbReference type="Gene3D" id="3.40.30.10">
    <property type="entry name" value="Glutaredoxin"/>
    <property type="match status" value="1"/>
</dbReference>
<dbReference type="InterPro" id="IPR001853">
    <property type="entry name" value="DSBA-like_thioredoxin_dom"/>
</dbReference>
<dbReference type="InterPro" id="IPR036249">
    <property type="entry name" value="Thioredoxin-like_sf"/>
</dbReference>
<dbReference type="OrthoDB" id="9799122at2"/>
<protein>
    <submittedName>
        <fullName evidence="2">Putative DsbA family dithiol-disulfide isomerase</fullName>
    </submittedName>
</protein>
<proteinExistence type="predicted"/>
<evidence type="ECO:0000313" key="2">
    <source>
        <dbReference type="EMBL" id="PYE16672.1"/>
    </source>
</evidence>
<dbReference type="CDD" id="cd03024">
    <property type="entry name" value="DsbA_FrnE"/>
    <property type="match status" value="1"/>
</dbReference>
<dbReference type="PANTHER" id="PTHR13887">
    <property type="entry name" value="GLUTATHIONE S-TRANSFERASE KAPPA"/>
    <property type="match status" value="1"/>
</dbReference>
<evidence type="ECO:0000259" key="1">
    <source>
        <dbReference type="Pfam" id="PF01323"/>
    </source>
</evidence>